<dbReference type="Proteomes" id="UP000032735">
    <property type="component" value="Chromosome"/>
</dbReference>
<evidence type="ECO:0000313" key="1">
    <source>
        <dbReference type="EMBL" id="CDG20178.1"/>
    </source>
</evidence>
<protein>
    <submittedName>
        <fullName evidence="1">Uncharacterized protein</fullName>
    </submittedName>
</protein>
<gene>
    <name evidence="1" type="ORF">XPG1_0523</name>
</gene>
<keyword evidence="2" id="KW-1185">Reference proteome</keyword>
<evidence type="ECO:0000313" key="2">
    <source>
        <dbReference type="Proteomes" id="UP000032735"/>
    </source>
</evidence>
<dbReference type="KEGG" id="xpo:XPG1_0523"/>
<accession>A0A068QZ04</accession>
<organism evidence="1 2">
    <name type="scientific">Xenorhabdus poinarii G6</name>
    <dbReference type="NCBI Taxonomy" id="1354304"/>
    <lineage>
        <taxon>Bacteria</taxon>
        <taxon>Pseudomonadati</taxon>
        <taxon>Pseudomonadota</taxon>
        <taxon>Gammaproteobacteria</taxon>
        <taxon>Enterobacterales</taxon>
        <taxon>Morganellaceae</taxon>
        <taxon>Xenorhabdus</taxon>
    </lineage>
</organism>
<name>A0A068QZ04_9GAMM</name>
<sequence>MFLVVDFVSTRFFLYDKLRSNLKNELIMLNWLHILIRYTILY</sequence>
<dbReference type="STRING" id="1354304.XPG1_0523"/>
<dbReference type="EMBL" id="FO704551">
    <property type="protein sequence ID" value="CDG20178.1"/>
    <property type="molecule type" value="Genomic_DNA"/>
</dbReference>
<proteinExistence type="predicted"/>
<reference evidence="1 2" key="1">
    <citation type="submission" date="2013-07" db="EMBL/GenBank/DDBJ databases">
        <authorList>
            <person name="Genoscope - CEA"/>
        </authorList>
    </citation>
    <scope>NUCLEOTIDE SEQUENCE [LARGE SCALE GENOMIC DNA]</scope>
    <source>
        <strain evidence="1 2">G6</strain>
    </source>
</reference>
<dbReference type="HOGENOM" id="CLU_3260026_0_0_6"/>
<dbReference type="AlphaFoldDB" id="A0A068QZ04"/>